<dbReference type="GO" id="GO:0003723">
    <property type="term" value="F:RNA binding"/>
    <property type="evidence" value="ECO:0007669"/>
    <property type="project" value="InterPro"/>
</dbReference>
<feature type="compositionally biased region" description="Basic and acidic residues" evidence="5">
    <location>
        <begin position="846"/>
        <end position="855"/>
    </location>
</feature>
<dbReference type="STRING" id="1561998.A0A1I7TR05"/>
<keyword evidence="2 4" id="KW-0396">Initiation factor</keyword>
<feature type="compositionally biased region" description="Acidic residues" evidence="5">
    <location>
        <begin position="205"/>
        <end position="217"/>
    </location>
</feature>
<dbReference type="InterPro" id="IPR036390">
    <property type="entry name" value="WH_DNA-bd_sf"/>
</dbReference>
<comment type="function">
    <text evidence="4">Component of the eukaryotic translation initiation factor 3 (eIF-3) complex, which is involved in protein synthesis of a specialized repertoire of mRNAs and, together with other initiation factors, stimulates binding of mRNA and methionyl-tRNAi to the 40S ribosome. The eIF-3 complex specifically targets and initiates translation of a subset of mRNAs involved in cell proliferation.</text>
</comment>
<dbReference type="SMART" id="SM00088">
    <property type="entry name" value="PINT"/>
    <property type="match status" value="1"/>
</dbReference>
<feature type="compositionally biased region" description="Acidic residues" evidence="5">
    <location>
        <begin position="12"/>
        <end position="23"/>
    </location>
</feature>
<dbReference type="InterPro" id="IPR027516">
    <property type="entry name" value="EIF3C"/>
</dbReference>
<dbReference type="PANTHER" id="PTHR13937">
    <property type="entry name" value="EUKARYOTIC TRANSLATION INITATION FACTOR 3, SUBUNIT 8 EIF3S8 -RELATED"/>
    <property type="match status" value="1"/>
</dbReference>
<dbReference type="GO" id="GO:0005852">
    <property type="term" value="C:eukaryotic translation initiation factor 3 complex"/>
    <property type="evidence" value="ECO:0007669"/>
    <property type="project" value="UniProtKB-UniRule"/>
</dbReference>
<protein>
    <recommendedName>
        <fullName evidence="4">Eukaryotic translation initiation factor 3 subunit C</fullName>
        <shortName evidence="4">eIF3c</shortName>
    </recommendedName>
    <alternativeName>
        <fullName evidence="4">Eukaryotic translation initiation factor 3 subunit 8</fullName>
    </alternativeName>
</protein>
<reference evidence="8" key="1">
    <citation type="submission" date="2016-11" db="UniProtKB">
        <authorList>
            <consortium name="WormBaseParasite"/>
        </authorList>
    </citation>
    <scope>IDENTIFICATION</scope>
</reference>
<keyword evidence="1 4" id="KW-0963">Cytoplasm</keyword>
<evidence type="ECO:0000256" key="1">
    <source>
        <dbReference type="ARBA" id="ARBA00022490"/>
    </source>
</evidence>
<dbReference type="GO" id="GO:0003743">
    <property type="term" value="F:translation initiation factor activity"/>
    <property type="evidence" value="ECO:0007669"/>
    <property type="project" value="UniProtKB-UniRule"/>
</dbReference>
<proteinExistence type="inferred from homology"/>
<evidence type="ECO:0000313" key="8">
    <source>
        <dbReference type="WBParaSite" id="Csp11.Scaffold629.g10902.t1"/>
    </source>
</evidence>
<gene>
    <name evidence="4" type="primary">eif-3.C</name>
</gene>
<dbReference type="Pfam" id="PF26569">
    <property type="entry name" value="EIF3CL_C"/>
    <property type="match status" value="1"/>
</dbReference>
<comment type="similarity">
    <text evidence="4">Belongs to the eIF-3 subunit C family.</text>
</comment>
<evidence type="ECO:0000256" key="3">
    <source>
        <dbReference type="ARBA" id="ARBA00022917"/>
    </source>
</evidence>
<dbReference type="SUPFAM" id="SSF46785">
    <property type="entry name" value="Winged helix' DNA-binding domain"/>
    <property type="match status" value="1"/>
</dbReference>
<evidence type="ECO:0000256" key="5">
    <source>
        <dbReference type="SAM" id="MobiDB-lite"/>
    </source>
</evidence>
<feature type="compositionally biased region" description="Basic and acidic residues" evidence="5">
    <location>
        <begin position="24"/>
        <end position="37"/>
    </location>
</feature>
<feature type="compositionally biased region" description="Basic residues" evidence="5">
    <location>
        <begin position="890"/>
        <end position="900"/>
    </location>
</feature>
<evidence type="ECO:0000256" key="4">
    <source>
        <dbReference type="HAMAP-Rule" id="MF_03002"/>
    </source>
</evidence>
<dbReference type="GO" id="GO:0001732">
    <property type="term" value="P:formation of cytoplasmic translation initiation complex"/>
    <property type="evidence" value="ECO:0007669"/>
    <property type="project" value="UniProtKB-UniRule"/>
</dbReference>
<evidence type="ECO:0000313" key="7">
    <source>
        <dbReference type="Proteomes" id="UP000095282"/>
    </source>
</evidence>
<feature type="region of interest" description="Disordered" evidence="5">
    <location>
        <begin position="1"/>
        <end position="45"/>
    </location>
</feature>
<dbReference type="eggNOG" id="KOG1076">
    <property type="taxonomic scope" value="Eukaryota"/>
</dbReference>
<feature type="compositionally biased region" description="Gly residues" evidence="5">
    <location>
        <begin position="856"/>
        <end position="888"/>
    </location>
</feature>
<dbReference type="GO" id="GO:0031369">
    <property type="term" value="F:translation initiation factor binding"/>
    <property type="evidence" value="ECO:0007669"/>
    <property type="project" value="InterPro"/>
</dbReference>
<dbReference type="Pfam" id="PF05470">
    <property type="entry name" value="eIF-3c_N"/>
    <property type="match status" value="1"/>
</dbReference>
<dbReference type="InterPro" id="IPR058999">
    <property type="entry name" value="EIF3CL_C"/>
</dbReference>
<name>A0A1I7TR05_9PELO</name>
<keyword evidence="7" id="KW-1185">Reference proteome</keyword>
<keyword evidence="3 4" id="KW-0648">Protein biosynthesis</keyword>
<dbReference type="AlphaFoldDB" id="A0A1I7TR05"/>
<dbReference type="PANTHER" id="PTHR13937:SF0">
    <property type="entry name" value="EUKARYOTIC TRANSLATION INITIATION FACTOR 3 SUBUNIT C-RELATED"/>
    <property type="match status" value="1"/>
</dbReference>
<feature type="compositionally biased region" description="Acidic residues" evidence="5">
    <location>
        <begin position="172"/>
        <end position="188"/>
    </location>
</feature>
<dbReference type="GO" id="GO:0016282">
    <property type="term" value="C:eukaryotic 43S preinitiation complex"/>
    <property type="evidence" value="ECO:0007669"/>
    <property type="project" value="UniProtKB-UniRule"/>
</dbReference>
<dbReference type="PROSITE" id="PS50250">
    <property type="entry name" value="PCI"/>
    <property type="match status" value="1"/>
</dbReference>
<dbReference type="Proteomes" id="UP000095282">
    <property type="component" value="Unplaced"/>
</dbReference>
<dbReference type="InterPro" id="IPR000717">
    <property type="entry name" value="PCI_dom"/>
</dbReference>
<sequence length="900" mass="103975">MSRFFHAKGDSDSETESSEDEVEDQKVSKSAKFRDDLDFMAGPEDDEKRVVRAQKDKKFDELKSIIKQNRDAKSNKDLNKLLTGFDSLTKVFEKSKTIFQRQNVSTPRFYIRSLVEIEDYVNKLWEDKDAKAALSKNNAKALPALRQKLKKYVKDQNLTDLVADYRSKPDEDGYETPEDEDDDDFEEIAEAKTEKSPGKAVAVESDSESDAESDDSWSSEPDTNSSDDEDSVTKMEQLRRYFLKKEFREESKDDKKDKRKRVIKVKEIVEEDDDDANWTPVSREKSVVHFDPKEEVTHDVMIKKLNEVMSARGKRTTDRNQHVANLQKLLEVSEEKGLGLGISVKISFCIISALFELNAKISDFMEYETFMNTLQTVNKLLDVLIETDRVKLSVTYAEEDENLKDDTQEYRIQGSILIAVQRLDGELAKILQNADCHSNDYIEKLKAEKDMCQLIEKAEGYVELRNHLGIFDKHEVCKVYMMRIEHTYYKYQEQMAEAGKTMDYLCKKIYTLDDEKRLRQRAMLCHVYWLAVHDQWHRARDLLLMSHMQAIVDHSDVDTQILYNRTICQLGLCAFRHGFIREAHQGLSEIQNTQRAKELLAQAVGTRQHEKTAEQEKIDRSRQVPYHMHINVELMECVYLICSMLLEIPHMASCEFEMRRRMLSRSFHYQLKQSEKASLTGPPENTREHVVAASKAMLNGDWKKCKDYIVNEKMNQKVWNLFHNAEPVKEMVVRRIQEESLRTYLLTYSTVYSTVSLKKLSSLFELTKKDVHSIISKMIIQEELSATLDEPTDCLIMHRVEPSRLQMLALNLSDKLQTLAENNEQILEPRTGRGGYQGPGSWFPGRNERQGDKQKGSGGFQGDRRPGTGGQDGKRGNWGGAQSGGGGSQQRRHPQKQRAF</sequence>
<comment type="subcellular location">
    <subcellularLocation>
        <location evidence="4">Cytoplasm</location>
    </subcellularLocation>
</comment>
<feature type="domain" description="PCI" evidence="6">
    <location>
        <begin position="626"/>
        <end position="802"/>
    </location>
</feature>
<evidence type="ECO:0000259" key="6">
    <source>
        <dbReference type="PROSITE" id="PS50250"/>
    </source>
</evidence>
<accession>A0A1I7TR05</accession>
<dbReference type="Pfam" id="PF01399">
    <property type="entry name" value="PCI"/>
    <property type="match status" value="1"/>
</dbReference>
<dbReference type="HAMAP" id="MF_03002">
    <property type="entry name" value="eIF3c"/>
    <property type="match status" value="1"/>
</dbReference>
<comment type="subunit">
    <text evidence="4">Component of the eukaryotic translation initiation factor 3 (eIF-3) complex.</text>
</comment>
<dbReference type="Gene3D" id="1.25.40.570">
    <property type="match status" value="1"/>
</dbReference>
<dbReference type="WBParaSite" id="Csp11.Scaffold629.g10902.t1">
    <property type="protein sequence ID" value="Csp11.Scaffold629.g10902.t1"/>
    <property type="gene ID" value="Csp11.Scaffold629.g10902"/>
</dbReference>
<evidence type="ECO:0000256" key="2">
    <source>
        <dbReference type="ARBA" id="ARBA00022540"/>
    </source>
</evidence>
<dbReference type="GO" id="GO:0033290">
    <property type="term" value="C:eukaryotic 48S preinitiation complex"/>
    <property type="evidence" value="ECO:0007669"/>
    <property type="project" value="UniProtKB-UniRule"/>
</dbReference>
<feature type="region of interest" description="Disordered" evidence="5">
    <location>
        <begin position="163"/>
        <end position="235"/>
    </location>
</feature>
<feature type="region of interest" description="Disordered" evidence="5">
    <location>
        <begin position="825"/>
        <end position="900"/>
    </location>
</feature>
<dbReference type="InterPro" id="IPR008905">
    <property type="entry name" value="EIF3C_N_dom"/>
</dbReference>
<organism evidence="7 8">
    <name type="scientific">Caenorhabditis tropicalis</name>
    <dbReference type="NCBI Taxonomy" id="1561998"/>
    <lineage>
        <taxon>Eukaryota</taxon>
        <taxon>Metazoa</taxon>
        <taxon>Ecdysozoa</taxon>
        <taxon>Nematoda</taxon>
        <taxon>Chromadorea</taxon>
        <taxon>Rhabditida</taxon>
        <taxon>Rhabditina</taxon>
        <taxon>Rhabditomorpha</taxon>
        <taxon>Rhabditoidea</taxon>
        <taxon>Rhabditidae</taxon>
        <taxon>Peloderinae</taxon>
        <taxon>Caenorhabditis</taxon>
    </lineage>
</organism>